<dbReference type="AlphaFoldDB" id="A0A2G9YWT4"/>
<keyword evidence="1" id="KW-1133">Transmembrane helix</keyword>
<keyword evidence="1" id="KW-0472">Membrane</keyword>
<accession>A0A2G9YWT4</accession>
<protein>
    <submittedName>
        <fullName evidence="2">Uncharacterized protein</fullName>
    </submittedName>
</protein>
<organism evidence="2 3">
    <name type="scientific">Candidatus Nealsonbacteria bacterium CG23_combo_of_CG06-09_8_20_14_all_38_19</name>
    <dbReference type="NCBI Taxonomy" id="1974721"/>
    <lineage>
        <taxon>Bacteria</taxon>
        <taxon>Candidatus Nealsoniibacteriota</taxon>
    </lineage>
</organism>
<dbReference type="Proteomes" id="UP000230273">
    <property type="component" value="Unassembled WGS sequence"/>
</dbReference>
<name>A0A2G9YWT4_9BACT</name>
<evidence type="ECO:0000313" key="2">
    <source>
        <dbReference type="EMBL" id="PIP23694.1"/>
    </source>
</evidence>
<proteinExistence type="predicted"/>
<evidence type="ECO:0000313" key="3">
    <source>
        <dbReference type="Proteomes" id="UP000230273"/>
    </source>
</evidence>
<sequence length="64" mass="7404">MSQKTFSFLTGITFVGIIIIHLVLFLQNQTVSVFGWLLPVRAHWLVILYAVFFAYYGLKLSRKP</sequence>
<dbReference type="EMBL" id="PCRP01000030">
    <property type="protein sequence ID" value="PIP23694.1"/>
    <property type="molecule type" value="Genomic_DNA"/>
</dbReference>
<comment type="caution">
    <text evidence="2">The sequence shown here is derived from an EMBL/GenBank/DDBJ whole genome shotgun (WGS) entry which is preliminary data.</text>
</comment>
<gene>
    <name evidence="2" type="ORF">COX36_01940</name>
</gene>
<feature type="transmembrane region" description="Helical" evidence="1">
    <location>
        <begin position="33"/>
        <end position="58"/>
    </location>
</feature>
<keyword evidence="1" id="KW-0812">Transmembrane</keyword>
<feature type="transmembrane region" description="Helical" evidence="1">
    <location>
        <begin position="7"/>
        <end position="27"/>
    </location>
</feature>
<reference evidence="2 3" key="1">
    <citation type="submission" date="2017-09" db="EMBL/GenBank/DDBJ databases">
        <title>Depth-based differentiation of microbial function through sediment-hosted aquifers and enrichment of novel symbionts in the deep terrestrial subsurface.</title>
        <authorList>
            <person name="Probst A.J."/>
            <person name="Ladd B."/>
            <person name="Jarett J.K."/>
            <person name="Geller-Mcgrath D.E."/>
            <person name="Sieber C.M."/>
            <person name="Emerson J.B."/>
            <person name="Anantharaman K."/>
            <person name="Thomas B.C."/>
            <person name="Malmstrom R."/>
            <person name="Stieglmeier M."/>
            <person name="Klingl A."/>
            <person name="Woyke T."/>
            <person name="Ryan C.M."/>
            <person name="Banfield J.F."/>
        </authorList>
    </citation>
    <scope>NUCLEOTIDE SEQUENCE [LARGE SCALE GENOMIC DNA]</scope>
    <source>
        <strain evidence="2">CG23_combo_of_CG06-09_8_20_14_all_38_19</strain>
    </source>
</reference>
<evidence type="ECO:0000256" key="1">
    <source>
        <dbReference type="SAM" id="Phobius"/>
    </source>
</evidence>